<proteinExistence type="predicted"/>
<keyword evidence="2" id="KW-0808">Transferase</keyword>
<dbReference type="PANTHER" id="PTHR12526:SF638">
    <property type="entry name" value="SPORE COAT PROTEIN SA"/>
    <property type="match status" value="1"/>
</dbReference>
<dbReference type="EMBL" id="JBHMCG010000097">
    <property type="protein sequence ID" value="MFB9574804.1"/>
    <property type="molecule type" value="Genomic_DNA"/>
</dbReference>
<organism evidence="2 3">
    <name type="scientific">Streptomyces yanii</name>
    <dbReference type="NCBI Taxonomy" id="78510"/>
    <lineage>
        <taxon>Bacteria</taxon>
        <taxon>Bacillati</taxon>
        <taxon>Actinomycetota</taxon>
        <taxon>Actinomycetes</taxon>
        <taxon>Kitasatosporales</taxon>
        <taxon>Streptomycetaceae</taxon>
        <taxon>Streptomyces</taxon>
    </lineage>
</organism>
<dbReference type="PANTHER" id="PTHR12526">
    <property type="entry name" value="GLYCOSYLTRANSFERASE"/>
    <property type="match status" value="1"/>
</dbReference>
<accession>A0ABV5RAC0</accession>
<dbReference type="Proteomes" id="UP001589710">
    <property type="component" value="Unassembled WGS sequence"/>
</dbReference>
<name>A0ABV5RAC0_9ACTN</name>
<sequence>MSTPQIPDEFLAKVARRATARMARTDRPFLAERVLGITAHRVRDRRLKADLLGAAADTQLSRGLVPRHLVQAYGAELACADADLKAGRKKEAAAALTRALLLAFHRVPHVDRLHSPLSDDPAGFTARLRASTTARAVVAPRGRKTPPAVPPTDRPLRLLVVNQANANFLGLLTQRYADHPEIELRTLDLAADPVLAPLAKGLRRMIELPLGTQAAYTAEVEAALRPHLDWADTVFVEWCSTAAAFMTLVDPGSTRIVVRLHKYESFTYWPHIMDFSRVDDVVFIAEHMRELTTAAVPRLLATDAPRLHFLHNALDLRRFDRPKSDDARFTVGLIGIGQIAKDPRWALEVLRLLRARDERYRLMMVGGEIDPAPSAAAAAYHEALEKDLAELEPTGAVRRLGPTDDVPGVLTGMGVILSSSVREGCHVGLMEGAAAGAVPVVRDWPFVAGRPHSTRTLFPEDWIVTTPQQAAERILAVTASEEIRAAAGREASRYALSTWDWETVRSDYDRLLLGTDRDVSSPVETPLRKADAQ</sequence>
<dbReference type="Gene3D" id="3.40.50.2000">
    <property type="entry name" value="Glycogen Phosphorylase B"/>
    <property type="match status" value="1"/>
</dbReference>
<dbReference type="RefSeq" id="WP_345518319.1">
    <property type="nucleotide sequence ID" value="NZ_BAAAXD010000045.1"/>
</dbReference>
<keyword evidence="3" id="KW-1185">Reference proteome</keyword>
<gene>
    <name evidence="2" type="ORF">ACFFTL_21560</name>
</gene>
<evidence type="ECO:0000256" key="1">
    <source>
        <dbReference type="ARBA" id="ARBA00021292"/>
    </source>
</evidence>
<evidence type="ECO:0000313" key="3">
    <source>
        <dbReference type="Proteomes" id="UP001589710"/>
    </source>
</evidence>
<comment type="caution">
    <text evidence="2">The sequence shown here is derived from an EMBL/GenBank/DDBJ whole genome shotgun (WGS) entry which is preliminary data.</text>
</comment>
<protein>
    <recommendedName>
        <fullName evidence="1">D-inositol 3-phosphate glycosyltransferase</fullName>
    </recommendedName>
</protein>
<dbReference type="Pfam" id="PF13692">
    <property type="entry name" value="Glyco_trans_1_4"/>
    <property type="match status" value="1"/>
</dbReference>
<evidence type="ECO:0000313" key="2">
    <source>
        <dbReference type="EMBL" id="MFB9574804.1"/>
    </source>
</evidence>
<dbReference type="SUPFAM" id="SSF53756">
    <property type="entry name" value="UDP-Glycosyltransferase/glycogen phosphorylase"/>
    <property type="match status" value="1"/>
</dbReference>
<keyword evidence="2" id="KW-0328">Glycosyltransferase</keyword>
<dbReference type="GO" id="GO:0016757">
    <property type="term" value="F:glycosyltransferase activity"/>
    <property type="evidence" value="ECO:0007669"/>
    <property type="project" value="UniProtKB-KW"/>
</dbReference>
<reference evidence="2 3" key="1">
    <citation type="submission" date="2024-09" db="EMBL/GenBank/DDBJ databases">
        <authorList>
            <person name="Sun Q."/>
            <person name="Mori K."/>
        </authorList>
    </citation>
    <scope>NUCLEOTIDE SEQUENCE [LARGE SCALE GENOMIC DNA]</scope>
    <source>
        <strain evidence="2 3">JCM 3331</strain>
    </source>
</reference>